<gene>
    <name evidence="1" type="ORF">BDP55DRAFT_638188</name>
</gene>
<dbReference type="Proteomes" id="UP001224890">
    <property type="component" value="Unassembled WGS sequence"/>
</dbReference>
<evidence type="ECO:0000313" key="1">
    <source>
        <dbReference type="EMBL" id="KAK1658085.1"/>
    </source>
</evidence>
<evidence type="ECO:0000313" key="2">
    <source>
        <dbReference type="Proteomes" id="UP001224890"/>
    </source>
</evidence>
<dbReference type="EMBL" id="JAHMHR010000079">
    <property type="protein sequence ID" value="KAK1658085.1"/>
    <property type="molecule type" value="Genomic_DNA"/>
</dbReference>
<comment type="caution">
    <text evidence="1">The sequence shown here is derived from an EMBL/GenBank/DDBJ whole genome shotgun (WGS) entry which is preliminary data.</text>
</comment>
<sequence>MSELEEYRAMNRVEISRLSKTYPEIKLEEITHSFVYIKIFTVEVVIELDKNIVIPRSEFGEGMGRIRLRRFLARLKSDPEAKLARRRTRTIEASRLRNVMSNTNYRTSVL</sequence>
<dbReference type="RefSeq" id="XP_060422849.1">
    <property type="nucleotide sequence ID" value="XM_060573082.1"/>
</dbReference>
<reference evidence="1" key="1">
    <citation type="submission" date="2021-06" db="EMBL/GenBank/DDBJ databases">
        <title>Comparative genomics, transcriptomics and evolutionary studies reveal genomic signatures of adaptation to plant cell wall in hemibiotrophic fungi.</title>
        <authorList>
            <consortium name="DOE Joint Genome Institute"/>
            <person name="Baroncelli R."/>
            <person name="Diaz J.F."/>
            <person name="Benocci T."/>
            <person name="Peng M."/>
            <person name="Battaglia E."/>
            <person name="Haridas S."/>
            <person name="Andreopoulos W."/>
            <person name="Labutti K."/>
            <person name="Pangilinan J."/>
            <person name="Floch G.L."/>
            <person name="Makela M.R."/>
            <person name="Henrissat B."/>
            <person name="Grigoriev I.V."/>
            <person name="Crouch J.A."/>
            <person name="De Vries R.P."/>
            <person name="Sukno S.A."/>
            <person name="Thon M.R."/>
        </authorList>
    </citation>
    <scope>NUCLEOTIDE SEQUENCE</scope>
    <source>
        <strain evidence="1">CBS 193.32</strain>
    </source>
</reference>
<accession>A0AAJ0A7U4</accession>
<keyword evidence="2" id="KW-1185">Reference proteome</keyword>
<proteinExistence type="predicted"/>
<organism evidence="1 2">
    <name type="scientific">Colletotrichum godetiae</name>
    <dbReference type="NCBI Taxonomy" id="1209918"/>
    <lineage>
        <taxon>Eukaryota</taxon>
        <taxon>Fungi</taxon>
        <taxon>Dikarya</taxon>
        <taxon>Ascomycota</taxon>
        <taxon>Pezizomycotina</taxon>
        <taxon>Sordariomycetes</taxon>
        <taxon>Hypocreomycetidae</taxon>
        <taxon>Glomerellales</taxon>
        <taxon>Glomerellaceae</taxon>
        <taxon>Colletotrichum</taxon>
        <taxon>Colletotrichum acutatum species complex</taxon>
    </lineage>
</organism>
<name>A0AAJ0A7U4_9PEZI</name>
<dbReference type="GeneID" id="85457608"/>
<protein>
    <submittedName>
        <fullName evidence="1">Uncharacterized protein</fullName>
    </submittedName>
</protein>
<dbReference type="AlphaFoldDB" id="A0AAJ0A7U4"/>